<accession>A0ACB7VIH2</accession>
<name>A0ACB7VIH2_DIOAL</name>
<keyword evidence="2" id="KW-1185">Reference proteome</keyword>
<evidence type="ECO:0000313" key="1">
    <source>
        <dbReference type="EMBL" id="KAH7673812.1"/>
    </source>
</evidence>
<keyword evidence="1" id="KW-0489">Methyltransferase</keyword>
<proteinExistence type="predicted"/>
<comment type="caution">
    <text evidence="1">The sequence shown here is derived from an EMBL/GenBank/DDBJ whole genome shotgun (WGS) entry which is preliminary data.</text>
</comment>
<keyword evidence="1" id="KW-0808">Transferase</keyword>
<reference evidence="2" key="1">
    <citation type="journal article" date="2022" name="Nat. Commun.">
        <title>Chromosome evolution and the genetic basis of agronomically important traits in greater yam.</title>
        <authorList>
            <person name="Bredeson J.V."/>
            <person name="Lyons J.B."/>
            <person name="Oniyinde I.O."/>
            <person name="Okereke N.R."/>
            <person name="Kolade O."/>
            <person name="Nnabue I."/>
            <person name="Nwadili C.O."/>
            <person name="Hribova E."/>
            <person name="Parker M."/>
            <person name="Nwogha J."/>
            <person name="Shu S."/>
            <person name="Carlson J."/>
            <person name="Kariba R."/>
            <person name="Muthemba S."/>
            <person name="Knop K."/>
            <person name="Barton G.J."/>
            <person name="Sherwood A.V."/>
            <person name="Lopez-Montes A."/>
            <person name="Asiedu R."/>
            <person name="Jamnadass R."/>
            <person name="Muchugi A."/>
            <person name="Goodstein D."/>
            <person name="Egesi C.N."/>
            <person name="Featherston J."/>
            <person name="Asfaw A."/>
            <person name="Simpson G.G."/>
            <person name="Dolezel J."/>
            <person name="Hendre P.S."/>
            <person name="Van Deynze A."/>
            <person name="Kumar P.L."/>
            <person name="Obidiegwu J.E."/>
            <person name="Bhattacharjee R."/>
            <person name="Rokhsar D.S."/>
        </authorList>
    </citation>
    <scope>NUCLEOTIDE SEQUENCE [LARGE SCALE GENOMIC DNA]</scope>
    <source>
        <strain evidence="2">cv. TDa95/00328</strain>
    </source>
</reference>
<dbReference type="EMBL" id="CM037018">
    <property type="protein sequence ID" value="KAH7673812.1"/>
    <property type="molecule type" value="Genomic_DNA"/>
</dbReference>
<evidence type="ECO:0000313" key="2">
    <source>
        <dbReference type="Proteomes" id="UP000827976"/>
    </source>
</evidence>
<protein>
    <submittedName>
        <fullName evidence="1">rRNA methylase protein</fullName>
    </submittedName>
</protein>
<sequence>METLTLNLSSPLIRHSPYLCSRFMSWFSSTSVARVPMQAIAFGTLPVMSRAQDFPISGTDGALVGFITGKSKVTELAHSVWGSLVQKGDTVVDATCGNGHDMLALLKMVANGSGRGCVYGMDIQRSAIENTSLLLKESVDEDEREMVKLFLVCHSKMETVIPKDTPVSCLFVWFIKRREHQTL</sequence>
<dbReference type="Proteomes" id="UP000827976">
    <property type="component" value="Chromosome 8"/>
</dbReference>
<organism evidence="1 2">
    <name type="scientific">Dioscorea alata</name>
    <name type="common">Purple yam</name>
    <dbReference type="NCBI Taxonomy" id="55571"/>
    <lineage>
        <taxon>Eukaryota</taxon>
        <taxon>Viridiplantae</taxon>
        <taxon>Streptophyta</taxon>
        <taxon>Embryophyta</taxon>
        <taxon>Tracheophyta</taxon>
        <taxon>Spermatophyta</taxon>
        <taxon>Magnoliopsida</taxon>
        <taxon>Liliopsida</taxon>
        <taxon>Dioscoreales</taxon>
        <taxon>Dioscoreaceae</taxon>
        <taxon>Dioscorea</taxon>
    </lineage>
</organism>
<gene>
    <name evidence="1" type="ORF">IHE45_08G031100</name>
</gene>